<dbReference type="PATRIC" id="fig|1339280.3.peg.4464"/>
<sequence length="43" mass="4947">SEFLQAVADMEDVRLRARLLALELAAMNAKYNVLDTIPWDRLN</sequence>
<dbReference type="Proteomes" id="UP000022272">
    <property type="component" value="Unassembled WGS sequence"/>
</dbReference>
<dbReference type="EMBL" id="JGDM01000119">
    <property type="protein sequence ID" value="EXZ42205.1"/>
    <property type="molecule type" value="Genomic_DNA"/>
</dbReference>
<reference evidence="1 2" key="1">
    <citation type="submission" date="2014-02" db="EMBL/GenBank/DDBJ databases">
        <authorList>
            <person name="Sears C."/>
            <person name="Carroll K."/>
            <person name="Sack B.R."/>
            <person name="Qadri F."/>
            <person name="Myers L.L."/>
            <person name="Chung G.-T."/>
            <person name="Escheverria P."/>
            <person name="Fraser C.M."/>
            <person name="Sadzewicz L."/>
            <person name="Shefchek K.A."/>
            <person name="Tallon L."/>
            <person name="Das S.P."/>
            <person name="Daugherty S."/>
            <person name="Mongodin E.F."/>
        </authorList>
    </citation>
    <scope>NUCLEOTIDE SEQUENCE [LARGE SCALE GENOMIC DNA]</scope>
    <source>
        <strain evidence="1 2">2-F-2 #4</strain>
    </source>
</reference>
<comment type="caution">
    <text evidence="1">The sequence shown here is derived from an EMBL/GenBank/DDBJ whole genome shotgun (WGS) entry which is preliminary data.</text>
</comment>
<accession>A0A015Y6Z7</accession>
<protein>
    <submittedName>
        <fullName evidence="1">Uncharacterized protein</fullName>
    </submittedName>
</protein>
<dbReference type="AlphaFoldDB" id="A0A015Y6Z7"/>
<proteinExistence type="predicted"/>
<name>A0A015Y6Z7_BACFG</name>
<feature type="non-terminal residue" evidence="1">
    <location>
        <position position="1"/>
    </location>
</feature>
<organism evidence="1 2">
    <name type="scientific">Bacteroides fragilis str. 2-F-2 #4</name>
    <dbReference type="NCBI Taxonomy" id="1339280"/>
    <lineage>
        <taxon>Bacteria</taxon>
        <taxon>Pseudomonadati</taxon>
        <taxon>Bacteroidota</taxon>
        <taxon>Bacteroidia</taxon>
        <taxon>Bacteroidales</taxon>
        <taxon>Bacteroidaceae</taxon>
        <taxon>Bacteroides</taxon>
    </lineage>
</organism>
<evidence type="ECO:0000313" key="2">
    <source>
        <dbReference type="Proteomes" id="UP000022272"/>
    </source>
</evidence>
<evidence type="ECO:0000313" key="1">
    <source>
        <dbReference type="EMBL" id="EXZ42205.1"/>
    </source>
</evidence>
<gene>
    <name evidence="1" type="ORF">M076_4675</name>
</gene>